<evidence type="ECO:0000259" key="6">
    <source>
        <dbReference type="Pfam" id="PF04127"/>
    </source>
</evidence>
<keyword evidence="3" id="KW-0479">Metal-binding</keyword>
<evidence type="ECO:0000256" key="2">
    <source>
        <dbReference type="ARBA" id="ARBA00023239"/>
    </source>
</evidence>
<dbReference type="InterPro" id="IPR036551">
    <property type="entry name" value="Flavin_trans-like"/>
</dbReference>
<feature type="binding site" evidence="3">
    <location>
        <position position="287"/>
    </location>
    <ligand>
        <name>CTP</name>
        <dbReference type="ChEBI" id="CHEBI:37563"/>
    </ligand>
</feature>
<dbReference type="Gene3D" id="3.40.50.10300">
    <property type="entry name" value="CoaB-like"/>
    <property type="match status" value="1"/>
</dbReference>
<dbReference type="PANTHER" id="PTHR14359">
    <property type="entry name" value="HOMO-OLIGOMERIC FLAVIN CONTAINING CYS DECARBOXYLASE FAMILY"/>
    <property type="match status" value="1"/>
</dbReference>
<dbReference type="Pfam" id="PF02441">
    <property type="entry name" value="Flavoprotein"/>
    <property type="match status" value="1"/>
</dbReference>
<evidence type="ECO:0000256" key="4">
    <source>
        <dbReference type="RuleBase" id="RU364078"/>
    </source>
</evidence>
<feature type="binding site" evidence="3">
    <location>
        <position position="322"/>
    </location>
    <ligand>
        <name>CTP</name>
        <dbReference type="ChEBI" id="CHEBI:37563"/>
    </ligand>
</feature>
<keyword evidence="2 3" id="KW-0456">Lyase</keyword>
<comment type="function">
    <text evidence="4">Catalyzes two steps in the biosynthesis of coenzyme A. In the first step cysteine is conjugated to 4'-phosphopantothenate to form 4-phosphopantothenoylcysteine, in the latter compound is decarboxylated to form 4'-phosphopantotheine.</text>
</comment>
<dbReference type="GO" id="GO:0046872">
    <property type="term" value="F:metal ion binding"/>
    <property type="evidence" value="ECO:0007669"/>
    <property type="project" value="UniProtKB-KW"/>
</dbReference>
<feature type="domain" description="DNA/pantothenate metabolism flavoprotein C-terminal" evidence="6">
    <location>
        <begin position="183"/>
        <end position="393"/>
    </location>
</feature>
<dbReference type="GO" id="GO:0015941">
    <property type="term" value="P:pantothenate catabolic process"/>
    <property type="evidence" value="ECO:0007669"/>
    <property type="project" value="InterPro"/>
</dbReference>
<dbReference type="InterPro" id="IPR007085">
    <property type="entry name" value="DNA/pantothenate-metab_flavo_C"/>
</dbReference>
<feature type="binding site" evidence="3">
    <location>
        <position position="336"/>
    </location>
    <ligand>
        <name>CTP</name>
        <dbReference type="ChEBI" id="CHEBI:37563"/>
    </ligand>
</feature>
<proteinExistence type="inferred from homology"/>
<keyword evidence="3" id="KW-0460">Magnesium</keyword>
<comment type="function">
    <text evidence="3">Catalyzes two sequential steps in the biosynthesis of coenzyme A. In the first step cysteine is conjugated to 4'-phosphopantothenate to form 4-phosphopantothenoylcysteine. In the second step the latter compound is decarboxylated to form 4'-phosphopantotheine.</text>
</comment>
<keyword evidence="3 4" id="KW-0288">FMN</keyword>
<comment type="catalytic activity">
    <reaction evidence="3 4">
        <text>(R)-4'-phosphopantothenate + L-cysteine + CTP = N-[(R)-4-phosphopantothenoyl]-L-cysteine + CMP + diphosphate + H(+)</text>
        <dbReference type="Rhea" id="RHEA:19397"/>
        <dbReference type="ChEBI" id="CHEBI:10986"/>
        <dbReference type="ChEBI" id="CHEBI:15378"/>
        <dbReference type="ChEBI" id="CHEBI:33019"/>
        <dbReference type="ChEBI" id="CHEBI:35235"/>
        <dbReference type="ChEBI" id="CHEBI:37563"/>
        <dbReference type="ChEBI" id="CHEBI:59458"/>
        <dbReference type="ChEBI" id="CHEBI:60377"/>
        <dbReference type="EC" id="6.3.2.5"/>
    </reaction>
</comment>
<dbReference type="Pfam" id="PF04127">
    <property type="entry name" value="DFP"/>
    <property type="match status" value="1"/>
</dbReference>
<dbReference type="UniPathway" id="UPA00241">
    <property type="reaction ID" value="UER00353"/>
</dbReference>
<name>A0A4Q1BX62_9BACT</name>
<comment type="pathway">
    <text evidence="3 4">Cofactor biosynthesis; coenzyme A biosynthesis; CoA from (R)-pantothenate: step 2/5.</text>
</comment>
<dbReference type="InterPro" id="IPR005252">
    <property type="entry name" value="CoaBC"/>
</dbReference>
<dbReference type="Proteomes" id="UP000289455">
    <property type="component" value="Unassembled WGS sequence"/>
</dbReference>
<dbReference type="EC" id="4.1.1.36" evidence="3"/>
<dbReference type="Gene3D" id="3.40.50.1950">
    <property type="entry name" value="Flavin prenyltransferase-like"/>
    <property type="match status" value="1"/>
</dbReference>
<dbReference type="OrthoDB" id="9802554at2"/>
<dbReference type="GO" id="GO:0071513">
    <property type="term" value="C:phosphopantothenoylcysteine decarboxylase complex"/>
    <property type="evidence" value="ECO:0007669"/>
    <property type="project" value="TreeGrafter"/>
</dbReference>
<comment type="catalytic activity">
    <reaction evidence="3 4">
        <text>N-[(R)-4-phosphopantothenoyl]-L-cysteine + H(+) = (R)-4'-phosphopantetheine + CO2</text>
        <dbReference type="Rhea" id="RHEA:16793"/>
        <dbReference type="ChEBI" id="CHEBI:15378"/>
        <dbReference type="ChEBI" id="CHEBI:16526"/>
        <dbReference type="ChEBI" id="CHEBI:59458"/>
        <dbReference type="ChEBI" id="CHEBI:61723"/>
        <dbReference type="EC" id="4.1.1.36"/>
    </reaction>
</comment>
<accession>A0A4Q1BX62</accession>
<feature type="binding site" evidence="3">
    <location>
        <position position="277"/>
    </location>
    <ligand>
        <name>CTP</name>
        <dbReference type="ChEBI" id="CHEBI:37563"/>
    </ligand>
</feature>
<dbReference type="InterPro" id="IPR003382">
    <property type="entry name" value="Flavoprotein"/>
</dbReference>
<evidence type="ECO:0000256" key="1">
    <source>
        <dbReference type="ARBA" id="ARBA00022793"/>
    </source>
</evidence>
<evidence type="ECO:0000313" key="7">
    <source>
        <dbReference type="EMBL" id="RXK46784.1"/>
    </source>
</evidence>
<dbReference type="PANTHER" id="PTHR14359:SF6">
    <property type="entry name" value="PHOSPHOPANTOTHENOYLCYSTEINE DECARBOXYLASE"/>
    <property type="match status" value="1"/>
</dbReference>
<dbReference type="GO" id="GO:0004633">
    <property type="term" value="F:phosphopantothenoylcysteine decarboxylase activity"/>
    <property type="evidence" value="ECO:0007669"/>
    <property type="project" value="UniProtKB-UniRule"/>
</dbReference>
<dbReference type="HAMAP" id="MF_02225">
    <property type="entry name" value="CoaBC"/>
    <property type="match status" value="1"/>
</dbReference>
<comment type="similarity">
    <text evidence="3 4">In the N-terminal section; belongs to the HFCD (homo-oligomeric flavin containing Cys decarboxylase) superfamily.</text>
</comment>
<comment type="caution">
    <text evidence="7">The sequence shown here is derived from an EMBL/GenBank/DDBJ whole genome shotgun (WGS) entry which is preliminary data.</text>
</comment>
<comment type="similarity">
    <text evidence="3 4">In the C-terminal section; belongs to the PPC synthetase family.</text>
</comment>
<comment type="pathway">
    <text evidence="3 4">Cofactor biosynthesis; coenzyme A biosynthesis; CoA from (R)-pantothenate: step 3/5.</text>
</comment>
<evidence type="ECO:0000256" key="3">
    <source>
        <dbReference type="HAMAP-Rule" id="MF_02225"/>
    </source>
</evidence>
<dbReference type="NCBIfam" id="TIGR00521">
    <property type="entry name" value="coaBC_dfp"/>
    <property type="match status" value="1"/>
</dbReference>
<dbReference type="GO" id="GO:0010181">
    <property type="term" value="F:FMN binding"/>
    <property type="evidence" value="ECO:0007669"/>
    <property type="project" value="UniProtKB-UniRule"/>
</dbReference>
<sequence length="396" mass="43536">MLQGKKIIVGISASIAAYKAILLVRLLKKNGAEVRVVMTNAAKDFVSPLVLSTFSNHPVWIDFHENNTWNNHVELGLWADAFVIAPATCNTLSKMVNGQCDNMVIATYLSARCPVLIAPAMDEDMYKHPSTQQNLRSLQAYGNHVISVNSGFLASGLEGEGRMAEPEEILMKLTELVGRDKGWQGKKVLISAGPTQEAIDPVRYISNYSSGKMGISLAEACYMLGADVSLVLGPTALKPKFSGIKCIPVLSAYEMEQACHQEFLDADLTIMAAAVADYRPWQIAPEKIKKKEEEWVIHLEKTNDILASLGKQKKSNQYVVGFALETENEEAHALEKLQNKHLDAIVLNSLKVPGAGFGTSTNQVQVYSAKGERHLLSLKSKSQIAEELVDLLQKWI</sequence>
<feature type="region of interest" description="Phosphopantothenoylcysteine decarboxylase" evidence="3">
    <location>
        <begin position="1"/>
        <end position="187"/>
    </location>
</feature>
<dbReference type="AlphaFoldDB" id="A0A4Q1BX62"/>
<comment type="cofactor">
    <cofactor evidence="3">
        <name>Mg(2+)</name>
        <dbReference type="ChEBI" id="CHEBI:18420"/>
    </cofactor>
</comment>
<dbReference type="SUPFAM" id="SSF52507">
    <property type="entry name" value="Homo-oligomeric flavin-containing Cys decarboxylases, HFCD"/>
    <property type="match status" value="1"/>
</dbReference>
<keyword evidence="3 4" id="KW-0436">Ligase</keyword>
<keyword evidence="1 3" id="KW-0210">Decarboxylase</keyword>
<keyword evidence="8" id="KW-1185">Reference proteome</keyword>
<evidence type="ECO:0000313" key="8">
    <source>
        <dbReference type="Proteomes" id="UP000289455"/>
    </source>
</evidence>
<protein>
    <recommendedName>
        <fullName evidence="3">Coenzyme A biosynthesis bifunctional protein CoaBC</fullName>
    </recommendedName>
    <alternativeName>
        <fullName evidence="3">DNA/pantothenate metabolism flavoprotein</fullName>
    </alternativeName>
    <alternativeName>
        <fullName evidence="3">Phosphopantothenoylcysteine synthetase/decarboxylase</fullName>
        <shortName evidence="3">PPCS-PPCDC</shortName>
    </alternativeName>
    <domain>
        <recommendedName>
            <fullName evidence="3">Phosphopantothenoylcysteine decarboxylase</fullName>
            <shortName evidence="3">PPC decarboxylase</shortName>
            <shortName evidence="3">PPC-DC</shortName>
            <ecNumber evidence="3">4.1.1.36</ecNumber>
        </recommendedName>
        <alternativeName>
            <fullName evidence="3">CoaC</fullName>
        </alternativeName>
    </domain>
    <domain>
        <recommendedName>
            <fullName evidence="3">Phosphopantothenate--cysteine ligase</fullName>
            <ecNumber evidence="3">6.3.2.5</ecNumber>
        </recommendedName>
        <alternativeName>
            <fullName evidence="3">CoaB</fullName>
        </alternativeName>
        <alternativeName>
            <fullName evidence="3">Phosphopantothenoylcysteine synthetase</fullName>
            <shortName evidence="3">PPC synthetase</shortName>
            <shortName evidence="3">PPC-S</shortName>
        </alternativeName>
    </domain>
</protein>
<gene>
    <name evidence="3 7" type="primary">coaBC</name>
    <name evidence="7" type="ORF">ESB04_11495</name>
</gene>
<feature type="domain" description="Flavoprotein" evidence="5">
    <location>
        <begin position="5"/>
        <end position="175"/>
    </location>
</feature>
<reference evidence="7 8" key="1">
    <citation type="submission" date="2019-01" db="EMBL/GenBank/DDBJ databases">
        <title>Cytophagaceae bacterium strain CAR-16.</title>
        <authorList>
            <person name="Chen W.-M."/>
        </authorList>
    </citation>
    <scope>NUCLEOTIDE SEQUENCE [LARGE SCALE GENOMIC DNA]</scope>
    <source>
        <strain evidence="7 8">CAR-16</strain>
    </source>
</reference>
<comment type="caution">
    <text evidence="3">Lacks conserved residue(s) required for the propagation of feature annotation.</text>
</comment>
<feature type="binding site" evidence="3">
    <location>
        <position position="340"/>
    </location>
    <ligand>
        <name>CTP</name>
        <dbReference type="ChEBI" id="CHEBI:37563"/>
    </ligand>
</feature>
<dbReference type="EC" id="6.3.2.5" evidence="3"/>
<dbReference type="GO" id="GO:0004632">
    <property type="term" value="F:phosphopantothenate--cysteine ligase activity"/>
    <property type="evidence" value="ECO:0007669"/>
    <property type="project" value="UniProtKB-UniRule"/>
</dbReference>
<comment type="cofactor">
    <cofactor evidence="3">
        <name>FMN</name>
        <dbReference type="ChEBI" id="CHEBI:58210"/>
    </cofactor>
    <text evidence="3">Binds 1 FMN per subunit.</text>
</comment>
<keyword evidence="3" id="KW-0511">Multifunctional enzyme</keyword>
<feature type="region of interest" description="Phosphopantothenate--cysteine ligase" evidence="3">
    <location>
        <begin position="188"/>
        <end position="396"/>
    </location>
</feature>
<organism evidence="7 8">
    <name type="scientific">Aquirufa rosea</name>
    <dbReference type="NCBI Taxonomy" id="2509241"/>
    <lineage>
        <taxon>Bacteria</taxon>
        <taxon>Pseudomonadati</taxon>
        <taxon>Bacteroidota</taxon>
        <taxon>Cytophagia</taxon>
        <taxon>Cytophagales</taxon>
        <taxon>Flectobacillaceae</taxon>
        <taxon>Aquirufa</taxon>
    </lineage>
</organism>
<dbReference type="SUPFAM" id="SSF102645">
    <property type="entry name" value="CoaB-like"/>
    <property type="match status" value="1"/>
</dbReference>
<dbReference type="InterPro" id="IPR035929">
    <property type="entry name" value="CoaB-like_sf"/>
</dbReference>
<dbReference type="GO" id="GO:0015937">
    <property type="term" value="P:coenzyme A biosynthetic process"/>
    <property type="evidence" value="ECO:0007669"/>
    <property type="project" value="UniProtKB-UniRule"/>
</dbReference>
<evidence type="ECO:0000259" key="5">
    <source>
        <dbReference type="Pfam" id="PF02441"/>
    </source>
</evidence>
<dbReference type="EMBL" id="SDHY01000008">
    <property type="protein sequence ID" value="RXK46784.1"/>
    <property type="molecule type" value="Genomic_DNA"/>
</dbReference>
<keyword evidence="3 4" id="KW-0285">Flavoprotein</keyword>
<dbReference type="RefSeq" id="WP_129027971.1">
    <property type="nucleotide sequence ID" value="NZ_SDHY01000008.1"/>
</dbReference>